<dbReference type="CDD" id="cd19367">
    <property type="entry name" value="TenA_C_ScTHI20-like"/>
    <property type="match status" value="1"/>
</dbReference>
<accession>A0A6A6TME5</accession>
<dbReference type="CDD" id="cd18787">
    <property type="entry name" value="SF2_C_DEAD"/>
    <property type="match status" value="1"/>
</dbReference>
<dbReference type="OrthoDB" id="10028886at2759"/>
<dbReference type="PROSITE" id="PS51192">
    <property type="entry name" value="HELICASE_ATP_BIND_1"/>
    <property type="match status" value="1"/>
</dbReference>
<dbReference type="Proteomes" id="UP000799324">
    <property type="component" value="Unassembled WGS sequence"/>
</dbReference>
<dbReference type="FunFam" id="3.40.50.300:FF:000079">
    <property type="entry name" value="probable ATP-dependent RNA helicase DDX17"/>
    <property type="match status" value="1"/>
</dbReference>
<dbReference type="GO" id="GO:0008972">
    <property type="term" value="F:phosphomethylpyrimidine kinase activity"/>
    <property type="evidence" value="ECO:0007669"/>
    <property type="project" value="InterPro"/>
</dbReference>
<keyword evidence="3" id="KW-0547">Nucleotide-binding</keyword>
<comment type="subcellular location">
    <subcellularLocation>
        <location evidence="1">Nucleus</location>
    </subcellularLocation>
</comment>
<dbReference type="PROSITE" id="PS51195">
    <property type="entry name" value="Q_MOTIF"/>
    <property type="match status" value="1"/>
</dbReference>
<evidence type="ECO:0000313" key="15">
    <source>
        <dbReference type="Proteomes" id="UP000799324"/>
    </source>
</evidence>
<dbReference type="InterPro" id="IPR004399">
    <property type="entry name" value="HMP/HMP-P_kinase_dom"/>
</dbReference>
<evidence type="ECO:0000256" key="4">
    <source>
        <dbReference type="ARBA" id="ARBA00022801"/>
    </source>
</evidence>
<evidence type="ECO:0000259" key="11">
    <source>
        <dbReference type="PROSITE" id="PS51192"/>
    </source>
</evidence>
<keyword evidence="4" id="KW-0378">Hydrolase</keyword>
<reference evidence="14" key="1">
    <citation type="journal article" date="2020" name="Stud. Mycol.">
        <title>101 Dothideomycetes genomes: a test case for predicting lifestyles and emergence of pathogens.</title>
        <authorList>
            <person name="Haridas S."/>
            <person name="Albert R."/>
            <person name="Binder M."/>
            <person name="Bloem J."/>
            <person name="Labutti K."/>
            <person name="Salamov A."/>
            <person name="Andreopoulos B."/>
            <person name="Baker S."/>
            <person name="Barry K."/>
            <person name="Bills G."/>
            <person name="Bluhm B."/>
            <person name="Cannon C."/>
            <person name="Castanera R."/>
            <person name="Culley D."/>
            <person name="Daum C."/>
            <person name="Ezra D."/>
            <person name="Gonzalez J."/>
            <person name="Henrissat B."/>
            <person name="Kuo A."/>
            <person name="Liang C."/>
            <person name="Lipzen A."/>
            <person name="Lutzoni F."/>
            <person name="Magnuson J."/>
            <person name="Mondo S."/>
            <person name="Nolan M."/>
            <person name="Ohm R."/>
            <person name="Pangilinan J."/>
            <person name="Park H.-J."/>
            <person name="Ramirez L."/>
            <person name="Alfaro M."/>
            <person name="Sun H."/>
            <person name="Tritt A."/>
            <person name="Yoshinaga Y."/>
            <person name="Zwiers L.-H."/>
            <person name="Turgeon B."/>
            <person name="Goodwin S."/>
            <person name="Spatafora J."/>
            <person name="Crous P."/>
            <person name="Grigoriev I."/>
        </authorList>
    </citation>
    <scope>NUCLEOTIDE SEQUENCE</scope>
    <source>
        <strain evidence="14">CBS 122681</strain>
    </source>
</reference>
<dbReference type="GO" id="GO:0005634">
    <property type="term" value="C:nucleus"/>
    <property type="evidence" value="ECO:0007669"/>
    <property type="project" value="UniProtKB-SubCell"/>
</dbReference>
<comment type="catalytic activity">
    <reaction evidence="8">
        <text>ATP + H2O = ADP + phosphate + H(+)</text>
        <dbReference type="Rhea" id="RHEA:13065"/>
        <dbReference type="ChEBI" id="CHEBI:15377"/>
        <dbReference type="ChEBI" id="CHEBI:15378"/>
        <dbReference type="ChEBI" id="CHEBI:30616"/>
        <dbReference type="ChEBI" id="CHEBI:43474"/>
        <dbReference type="ChEBI" id="CHEBI:456216"/>
        <dbReference type="EC" id="3.6.4.13"/>
    </reaction>
</comment>
<dbReference type="GO" id="GO:0003676">
    <property type="term" value="F:nucleic acid binding"/>
    <property type="evidence" value="ECO:0007669"/>
    <property type="project" value="InterPro"/>
</dbReference>
<dbReference type="Pfam" id="PF00270">
    <property type="entry name" value="DEAD"/>
    <property type="match status" value="1"/>
</dbReference>
<evidence type="ECO:0000256" key="1">
    <source>
        <dbReference type="ARBA" id="ARBA00004123"/>
    </source>
</evidence>
<dbReference type="CDD" id="cd01169">
    <property type="entry name" value="HMPP_kinase"/>
    <property type="match status" value="1"/>
</dbReference>
<protein>
    <recommendedName>
        <fullName evidence="2">RNA helicase</fullName>
        <ecNumber evidence="2">3.6.4.13</ecNumber>
    </recommendedName>
</protein>
<dbReference type="FunFam" id="3.40.50.300:FF:000008">
    <property type="entry name" value="ATP-dependent RNA helicase RhlB"/>
    <property type="match status" value="1"/>
</dbReference>
<dbReference type="EC" id="3.6.4.13" evidence="2"/>
<evidence type="ECO:0000256" key="3">
    <source>
        <dbReference type="ARBA" id="ARBA00022741"/>
    </source>
</evidence>
<evidence type="ECO:0000256" key="5">
    <source>
        <dbReference type="ARBA" id="ARBA00022806"/>
    </source>
</evidence>
<evidence type="ECO:0000256" key="7">
    <source>
        <dbReference type="ARBA" id="ARBA00023242"/>
    </source>
</evidence>
<evidence type="ECO:0000259" key="13">
    <source>
        <dbReference type="PROSITE" id="PS51195"/>
    </source>
</evidence>
<dbReference type="PROSITE" id="PS51194">
    <property type="entry name" value="HELICASE_CTER"/>
    <property type="match status" value="1"/>
</dbReference>
<dbReference type="InterPro" id="IPR029056">
    <property type="entry name" value="Ribokinase-like"/>
</dbReference>
<dbReference type="SMART" id="SM00490">
    <property type="entry name" value="HELICc"/>
    <property type="match status" value="1"/>
</dbReference>
<dbReference type="InterPro" id="IPR011545">
    <property type="entry name" value="DEAD/DEAH_box_helicase_dom"/>
</dbReference>
<dbReference type="Gene3D" id="3.40.1190.20">
    <property type="match status" value="1"/>
</dbReference>
<keyword evidence="7" id="KW-0539">Nucleus</keyword>
<organism evidence="14 15">
    <name type="scientific">Lophiostoma macrostomum CBS 122681</name>
    <dbReference type="NCBI Taxonomy" id="1314788"/>
    <lineage>
        <taxon>Eukaryota</taxon>
        <taxon>Fungi</taxon>
        <taxon>Dikarya</taxon>
        <taxon>Ascomycota</taxon>
        <taxon>Pezizomycotina</taxon>
        <taxon>Dothideomycetes</taxon>
        <taxon>Pleosporomycetidae</taxon>
        <taxon>Pleosporales</taxon>
        <taxon>Lophiostomataceae</taxon>
        <taxon>Lophiostoma</taxon>
    </lineage>
</organism>
<evidence type="ECO:0000256" key="2">
    <source>
        <dbReference type="ARBA" id="ARBA00012552"/>
    </source>
</evidence>
<dbReference type="SUPFAM" id="SSF48613">
    <property type="entry name" value="Heme oxygenase-like"/>
    <property type="match status" value="1"/>
</dbReference>
<evidence type="ECO:0000313" key="14">
    <source>
        <dbReference type="EMBL" id="KAF2661249.1"/>
    </source>
</evidence>
<dbReference type="InterPro" id="IPR013749">
    <property type="entry name" value="PM/HMP-P_kinase-1"/>
</dbReference>
<dbReference type="InterPro" id="IPR027417">
    <property type="entry name" value="P-loop_NTPase"/>
</dbReference>
<dbReference type="GO" id="GO:0050334">
    <property type="term" value="F:thiaminase activity"/>
    <property type="evidence" value="ECO:0007669"/>
    <property type="project" value="InterPro"/>
</dbReference>
<dbReference type="SUPFAM" id="SSF52540">
    <property type="entry name" value="P-loop containing nucleoside triphosphate hydrolases"/>
    <property type="match status" value="1"/>
</dbReference>
<dbReference type="SUPFAM" id="SSF53613">
    <property type="entry name" value="Ribokinase-like"/>
    <property type="match status" value="1"/>
</dbReference>
<dbReference type="SMART" id="SM00487">
    <property type="entry name" value="DEXDc"/>
    <property type="match status" value="1"/>
</dbReference>
<dbReference type="Gene3D" id="1.20.910.10">
    <property type="entry name" value="Heme oxygenase-like"/>
    <property type="match status" value="1"/>
</dbReference>
<dbReference type="EMBL" id="MU004295">
    <property type="protein sequence ID" value="KAF2661249.1"/>
    <property type="molecule type" value="Genomic_DNA"/>
</dbReference>
<keyword evidence="6" id="KW-0067">ATP-binding</keyword>
<dbReference type="Gene3D" id="3.40.50.300">
    <property type="entry name" value="P-loop containing nucleotide triphosphate hydrolases"/>
    <property type="match status" value="2"/>
</dbReference>
<dbReference type="GO" id="GO:0009228">
    <property type="term" value="P:thiamine biosynthetic process"/>
    <property type="evidence" value="ECO:0007669"/>
    <property type="project" value="InterPro"/>
</dbReference>
<dbReference type="PROSITE" id="PS00039">
    <property type="entry name" value="DEAD_ATP_HELICASE"/>
    <property type="match status" value="1"/>
</dbReference>
<dbReference type="GO" id="GO:0003724">
    <property type="term" value="F:RNA helicase activity"/>
    <property type="evidence" value="ECO:0007669"/>
    <property type="project" value="UniProtKB-EC"/>
</dbReference>
<sequence>MELKDEVLASVGQLKNIRSVLFAGISKFTTDGLLEFVSCLGPGNLGVRVIIDMADPDTLLTDEEVGLVRESLAEKVGGTLEYTPWRGMWRLSTHERKFANLSRRSLECYGLCVSSTGLSKNLTQEFLKPRCDKTCDMTIRRILVIAGSDSSGGAGLEADQKVIAAHGCYAMTATTALTAQNTLGVYDIHHTPPSFLRKQIDACIEDIGVDVIKTGMLASADAIDVVADSFHKHTVKISVVDPVMVSTSGSQLLPENAINTLIQRLLPVTTILTPNLPEAKLLLKTAGVSFREPEHVDDIIDIAKSIQKLGPKYVLLKGGHLPLTKGRVVAKGEADRDVILNVLSGENVTVIENSYIKSRNTHGTGCSLASAIACNLASGADIVQAVKAANQYVEAGIKFSEDIGKGSGPINHFHSTYTLPFVPGGFIPYLLERPDVKKAWNEYTEHAFVQRMADGSLPVELFRNYLVQDYLFLIHFARANALAGYKAKSLADISRSAQQVLHLQEEIKLHIEFCREYGLSVDQIEQEKEQQACTAYTRYVLDIGQSEDWLALQIALLPCLIGYGIIARRLFDDPKSVREGNSYWKWIETYVAEDYIEAMKTGRDLIENAATTQSVARVEELAHIFVHATKNDVFRGFVKEASVRSGRHSHVAFLHLLRLRGHEIRHAPSIPTRLFFDRSLLNPLTMSYGGGYGGGGRHGGSNGYSNGYDSRSGGYGAYDYNYDYSQYAANSYGGGSNGYGGGGGGYSNGGGYGGGGGGYGGGGDRMSNLGQGLKQQNWDLDTMPKFEKSFYKEDELVAQRTQAEVDAFRKEKEITIQGKNVPKPVTTFDEAGFPTYVMSEVKAQGFARPTAIQSQGWPMALSGRDVVGIAETGSGKTLTYCLPAIVHINAQPLLAPGDGPIVLILAPTRELAVQIQQEISKFGKSSRIRNTCVYGGVPKGPQIRDLARGVEVCIATPGRLIDMLEAGKTNLRRVTYLVLDEADRMLDMGFEPQIRKIIGQIRPDRQTCMWSATWPKEVRQLASDYQKDFIQVNIGSMDLSANHRIQQIVEVVSEFEKRDRMSKHLETIMNDKENKVLIFTGTKRVADDITRFLRQDGWPALSIHGDKQQNERDWVLNEFKTGKSPIMVATDVASRGIDVRNITHVLNYDYPNNSEDYVHRIGRTGRAGAKGTAITFFTTDNSKQARDLVSVLTESKQQIDPKLHEMARYNGGGGGGRWGGGRGRGGGRGGGGGWTGGNNAPVRNNRW</sequence>
<feature type="short sequence motif" description="Q motif" evidence="9">
    <location>
        <begin position="826"/>
        <end position="854"/>
    </location>
</feature>
<dbReference type="InterPro" id="IPR027574">
    <property type="entry name" value="Thiaminase_II"/>
</dbReference>
<keyword evidence="15" id="KW-1185">Reference proteome</keyword>
<feature type="region of interest" description="Disordered" evidence="10">
    <location>
        <begin position="1212"/>
        <end position="1247"/>
    </location>
</feature>
<dbReference type="InterPro" id="IPR014001">
    <property type="entry name" value="Helicase_ATP-bd"/>
</dbReference>
<feature type="domain" description="Helicase C-terminal" evidence="12">
    <location>
        <begin position="1060"/>
        <end position="1207"/>
    </location>
</feature>
<evidence type="ECO:0000256" key="9">
    <source>
        <dbReference type="PROSITE-ProRule" id="PRU00552"/>
    </source>
</evidence>
<evidence type="ECO:0000256" key="8">
    <source>
        <dbReference type="ARBA" id="ARBA00047984"/>
    </source>
</evidence>
<feature type="domain" description="DEAD-box RNA helicase Q" evidence="13">
    <location>
        <begin position="826"/>
        <end position="854"/>
    </location>
</feature>
<dbReference type="Pfam" id="PF03070">
    <property type="entry name" value="TENA_THI-4"/>
    <property type="match status" value="1"/>
</dbReference>
<dbReference type="InterPro" id="IPR000629">
    <property type="entry name" value="RNA-helicase_DEAD-box_CS"/>
</dbReference>
<feature type="domain" description="Helicase ATP-binding" evidence="11">
    <location>
        <begin position="857"/>
        <end position="1032"/>
    </location>
</feature>
<dbReference type="InterPro" id="IPR016084">
    <property type="entry name" value="Haem_Oase-like_multi-hlx"/>
</dbReference>
<dbReference type="AlphaFoldDB" id="A0A6A6TME5"/>
<dbReference type="NCBIfam" id="TIGR04306">
    <property type="entry name" value="salvage_TenA"/>
    <property type="match status" value="1"/>
</dbReference>
<dbReference type="GO" id="GO:0005524">
    <property type="term" value="F:ATP binding"/>
    <property type="evidence" value="ECO:0007669"/>
    <property type="project" value="UniProtKB-KW"/>
</dbReference>
<gene>
    <name evidence="14" type="ORF">K491DRAFT_648168</name>
</gene>
<dbReference type="FunFam" id="1.20.910.10:FF:000003">
    <property type="entry name" value="Hydroxymethylpyrimidine/phosphomethylpyrimidine kinase THI20"/>
    <property type="match status" value="1"/>
</dbReference>
<dbReference type="NCBIfam" id="TIGR00097">
    <property type="entry name" value="HMP-P_kinase"/>
    <property type="match status" value="1"/>
</dbReference>
<dbReference type="Pfam" id="PF08543">
    <property type="entry name" value="Phos_pyr_kin"/>
    <property type="match status" value="1"/>
</dbReference>
<keyword evidence="5" id="KW-0347">Helicase</keyword>
<dbReference type="FunFam" id="3.40.1190.20:FF:000034">
    <property type="entry name" value="Putative hydroxymethylpyrimidine/ phosphomethylpyrimidine kinase 2"/>
    <property type="match status" value="1"/>
</dbReference>
<evidence type="ECO:0000259" key="12">
    <source>
        <dbReference type="PROSITE" id="PS51194"/>
    </source>
</evidence>
<dbReference type="PANTHER" id="PTHR47958">
    <property type="entry name" value="ATP-DEPENDENT RNA HELICASE DBP3"/>
    <property type="match status" value="1"/>
</dbReference>
<dbReference type="InterPro" id="IPR001650">
    <property type="entry name" value="Helicase_C-like"/>
</dbReference>
<evidence type="ECO:0000256" key="6">
    <source>
        <dbReference type="ARBA" id="ARBA00022840"/>
    </source>
</evidence>
<feature type="compositionally biased region" description="Gly residues" evidence="10">
    <location>
        <begin position="1212"/>
        <end position="1236"/>
    </location>
</feature>
<dbReference type="InterPro" id="IPR004305">
    <property type="entry name" value="Thiaminase-2/PQQC"/>
</dbReference>
<dbReference type="CDD" id="cd17966">
    <property type="entry name" value="DEADc_DDX5_DDX17"/>
    <property type="match status" value="1"/>
</dbReference>
<proteinExistence type="predicted"/>
<dbReference type="InterPro" id="IPR014014">
    <property type="entry name" value="RNA_helicase_DEAD_Q_motif"/>
</dbReference>
<name>A0A6A6TME5_9PLEO</name>
<evidence type="ECO:0000256" key="10">
    <source>
        <dbReference type="SAM" id="MobiDB-lite"/>
    </source>
</evidence>
<dbReference type="Pfam" id="PF00271">
    <property type="entry name" value="Helicase_C"/>
    <property type="match status" value="1"/>
</dbReference>